<dbReference type="FunFam" id="3.40.50.1580:FF:000012">
    <property type="entry name" value="Probable 6-oxopurine nucleoside phosphorylase"/>
    <property type="match status" value="1"/>
</dbReference>
<organism evidence="7 8">
    <name type="scientific">Thermococcus barophilus</name>
    <dbReference type="NCBI Taxonomy" id="55802"/>
    <lineage>
        <taxon>Archaea</taxon>
        <taxon>Methanobacteriati</taxon>
        <taxon>Methanobacteriota</taxon>
        <taxon>Thermococci</taxon>
        <taxon>Thermococcales</taxon>
        <taxon>Thermococcaceae</taxon>
        <taxon>Thermococcus</taxon>
    </lineage>
</organism>
<comment type="subunit">
    <text evidence="4 5">Homohexamer. Dimer of a homotrimer.</text>
</comment>
<feature type="binding site" evidence="5">
    <location>
        <begin position="231"/>
        <end position="233"/>
    </location>
    <ligand>
        <name>substrate</name>
    </ligand>
</feature>
<dbReference type="Gene3D" id="3.40.50.1580">
    <property type="entry name" value="Nucleoside phosphorylase domain"/>
    <property type="match status" value="1"/>
</dbReference>
<feature type="site" description="Important for substrate specificity" evidence="5">
    <location>
        <position position="243"/>
    </location>
</feature>
<proteinExistence type="inferred from homology"/>
<comment type="pathway">
    <text evidence="5">Purine metabolism; purine nucleoside salvage.</text>
</comment>
<evidence type="ECO:0000313" key="7">
    <source>
        <dbReference type="EMBL" id="ALM74276.1"/>
    </source>
</evidence>
<dbReference type="NCBIfam" id="TIGR01694">
    <property type="entry name" value="MTAP"/>
    <property type="match status" value="1"/>
</dbReference>
<dbReference type="EC" id="2.4.2.1" evidence="5"/>
<evidence type="ECO:0000256" key="5">
    <source>
        <dbReference type="HAMAP-Rule" id="MF_01963"/>
    </source>
</evidence>
<feature type="binding site" evidence="5">
    <location>
        <begin position="102"/>
        <end position="103"/>
    </location>
    <ligand>
        <name>phosphate</name>
        <dbReference type="ChEBI" id="CHEBI:43474"/>
    </ligand>
</feature>
<dbReference type="GO" id="GO:0006166">
    <property type="term" value="P:purine ribonucleoside salvage"/>
    <property type="evidence" value="ECO:0007669"/>
    <property type="project" value="UniProtKB-UniRule"/>
</dbReference>
<dbReference type="PANTHER" id="PTHR42679:SF2">
    <property type="entry name" value="S-METHYL-5'-THIOADENOSINE PHOSPHORYLASE"/>
    <property type="match status" value="1"/>
</dbReference>
<feature type="binding site" evidence="5">
    <location>
        <begin position="69"/>
        <end position="70"/>
    </location>
    <ligand>
        <name>phosphate</name>
        <dbReference type="ChEBI" id="CHEBI:43474"/>
    </ligand>
</feature>
<dbReference type="AlphaFoldDB" id="A0A0S1X971"/>
<feature type="binding site" evidence="5">
    <location>
        <position position="207"/>
    </location>
    <ligand>
        <name>substrate</name>
    </ligand>
</feature>
<dbReference type="GO" id="GO:0017061">
    <property type="term" value="F:S-methyl-5-thioadenosine phosphorylase activity"/>
    <property type="evidence" value="ECO:0007669"/>
    <property type="project" value="InterPro"/>
</dbReference>
<feature type="binding site" evidence="5">
    <location>
        <position position="29"/>
    </location>
    <ligand>
        <name>phosphate</name>
        <dbReference type="ChEBI" id="CHEBI:43474"/>
    </ligand>
</feature>
<dbReference type="NCBIfam" id="NF006599">
    <property type="entry name" value="PRK09136.1"/>
    <property type="match status" value="1"/>
</dbReference>
<evidence type="ECO:0000256" key="3">
    <source>
        <dbReference type="ARBA" id="ARBA00022726"/>
    </source>
</evidence>
<evidence type="ECO:0000259" key="6">
    <source>
        <dbReference type="Pfam" id="PF01048"/>
    </source>
</evidence>
<name>A0A0S1X971_THEBA</name>
<dbReference type="PATRIC" id="fig|55802.8.peg.296"/>
<dbReference type="InterPro" id="IPR000845">
    <property type="entry name" value="Nucleoside_phosphorylase_d"/>
</dbReference>
<evidence type="ECO:0000256" key="1">
    <source>
        <dbReference type="ARBA" id="ARBA00022676"/>
    </source>
</evidence>
<protein>
    <recommendedName>
        <fullName evidence="5">Probable 6-oxopurine nucleoside phosphorylase</fullName>
        <ecNumber evidence="5">2.4.2.1</ecNumber>
    </recommendedName>
    <alternativeName>
        <fullName evidence="5">Purine nucleoside phosphorylase</fullName>
        <shortName evidence="5">PNP</shortName>
    </alternativeName>
</protein>
<dbReference type="InterPro" id="IPR010044">
    <property type="entry name" value="MTAP"/>
</dbReference>
<comment type="function">
    <text evidence="5">Purine nucleoside phosphorylase which is highly specific for 6-oxopurine nucleosides. Cleaves guanosine or inosine to respective bases and sugar-1-phosphate molecules. Involved in purine salvage.</text>
</comment>
<dbReference type="GO" id="GO:0005829">
    <property type="term" value="C:cytosol"/>
    <property type="evidence" value="ECO:0007669"/>
    <property type="project" value="TreeGrafter"/>
</dbReference>
<dbReference type="HAMAP" id="MF_01963">
    <property type="entry name" value="MTAP"/>
    <property type="match status" value="1"/>
</dbReference>
<comment type="miscellaneous">
    <text evidence="5">Although this enzyme belongs to the family of MTA phosphorylases based on sequence homology, it has been shown that conserved amino acid substitutions in the substrate binding pocket convert the substrate specificity of this enzyme from 6-aminopurines to 6-oxopurines.</text>
</comment>
<dbReference type="STRING" id="55802.TBCH5v1_0300"/>
<feature type="binding site" evidence="5">
    <location>
        <position position="208"/>
    </location>
    <ligand>
        <name>phosphate</name>
        <dbReference type="ChEBI" id="CHEBI:43474"/>
    </ligand>
</feature>
<feature type="domain" description="Nucleoside phosphorylase" evidence="6">
    <location>
        <begin position="22"/>
        <end position="265"/>
    </location>
</feature>
<dbReference type="Proteomes" id="UP000066042">
    <property type="component" value="Chromosome"/>
</dbReference>
<dbReference type="CDD" id="cd09010">
    <property type="entry name" value="MTAP_SsMTAPII_like_MTIP"/>
    <property type="match status" value="1"/>
</dbReference>
<keyword evidence="3 5" id="KW-0660">Purine salvage</keyword>
<keyword evidence="2 5" id="KW-0808">Transferase</keyword>
<feature type="site" description="Important for substrate specificity" evidence="5">
    <location>
        <position position="189"/>
    </location>
</feature>
<evidence type="ECO:0000256" key="4">
    <source>
        <dbReference type="ARBA" id="ARBA00063054"/>
    </source>
</evidence>
<comment type="catalytic activity">
    <reaction evidence="5">
        <text>a purine D-ribonucleoside + phosphate = a purine nucleobase + alpha-D-ribose 1-phosphate</text>
        <dbReference type="Rhea" id="RHEA:19805"/>
        <dbReference type="ChEBI" id="CHEBI:26386"/>
        <dbReference type="ChEBI" id="CHEBI:43474"/>
        <dbReference type="ChEBI" id="CHEBI:57720"/>
        <dbReference type="ChEBI" id="CHEBI:142355"/>
        <dbReference type="EC" id="2.4.2.1"/>
    </reaction>
</comment>
<reference evidence="7 8" key="1">
    <citation type="journal article" date="2016" name="Genome Announc.">
        <title>Complete genome sequence of the hyperthermophilic and piezophilic archaeon Thermococcus barophilus Ch5, capable of growth at the expense of hydrogenogenesis from carbon monoxide and formate.</title>
        <authorList>
            <person name="Oger P."/>
            <person name="Sokolova T.G."/>
            <person name="Kozhevnikova D.A."/>
            <person name="Taranov E.A."/>
            <person name="Vannier P."/>
            <person name="Lee H.S."/>
            <person name="Kwon K.K."/>
            <person name="Kang S.G."/>
            <person name="Lee J.H."/>
            <person name="Bonch-Osmolovskaya E.A."/>
            <person name="Lebedinsky A.V."/>
        </authorList>
    </citation>
    <scope>NUCLEOTIDE SEQUENCE [LARGE SCALE GENOMIC DNA]</scope>
    <source>
        <strain evidence="8">Ch5</strain>
    </source>
</reference>
<gene>
    <name evidence="7" type="ORF">TBCH5v1_0300</name>
</gene>
<dbReference type="GO" id="GO:0019509">
    <property type="term" value="P:L-methionine salvage from methylthioadenosine"/>
    <property type="evidence" value="ECO:0007669"/>
    <property type="project" value="TreeGrafter"/>
</dbReference>
<comment type="similarity">
    <text evidence="5">Belongs to the PNP/MTAP phosphorylase family. MTAP subfamily.</text>
</comment>
<dbReference type="Pfam" id="PF01048">
    <property type="entry name" value="PNP_UDP_1"/>
    <property type="match status" value="1"/>
</dbReference>
<dbReference type="PANTHER" id="PTHR42679">
    <property type="entry name" value="S-METHYL-5'-THIOADENOSINE PHOSPHORYLASE"/>
    <property type="match status" value="1"/>
</dbReference>
<dbReference type="SUPFAM" id="SSF53167">
    <property type="entry name" value="Purine and uridine phosphorylases"/>
    <property type="match status" value="1"/>
</dbReference>
<accession>A0A0S1X971</accession>
<evidence type="ECO:0000256" key="2">
    <source>
        <dbReference type="ARBA" id="ARBA00022679"/>
    </source>
</evidence>
<dbReference type="UniPathway" id="UPA00606"/>
<sequence>MGKVAFLNLPLYSFLKVIKMVRIAIIGGSGVYDPKLLENIREEEINTPYGKIKVKIGTYKGEEIAFLARHGEKHSVPPHKINYRANIWGLYELGVERILATSAVGSLNKAMKPGDFVILDQLMDFTKNRVYTFYDGEDSPHDRKFVAHIDFTDPYCPEIRNALIRAAKELGFSYHPKGTYACMEGPRFETRAEIRALRILGADVVGMTQCPEAILARELEMCYSSVAIVTNFAAGISSQKLTHTEVVELMAKKSEEIKYLLMKAIEYIPKERRCMCKDALKGATGD</sequence>
<dbReference type="EMBL" id="CP013050">
    <property type="protein sequence ID" value="ALM74276.1"/>
    <property type="molecule type" value="Genomic_DNA"/>
</dbReference>
<dbReference type="InterPro" id="IPR035994">
    <property type="entry name" value="Nucleoside_phosphorylase_sf"/>
</dbReference>
<evidence type="ECO:0000313" key="8">
    <source>
        <dbReference type="Proteomes" id="UP000066042"/>
    </source>
</evidence>
<keyword evidence="1 5" id="KW-0328">Glycosyltransferase</keyword>